<proteinExistence type="inferred from homology"/>
<reference evidence="15 16" key="1">
    <citation type="submission" date="2020-04" db="EMBL/GenBank/DDBJ databases">
        <authorList>
            <person name="Alioto T."/>
            <person name="Alioto T."/>
            <person name="Gomez Garrido J."/>
        </authorList>
    </citation>
    <scope>NUCLEOTIDE SEQUENCE [LARGE SCALE GENOMIC DNA]</scope>
</reference>
<dbReference type="PANTHER" id="PTHR11035">
    <property type="entry name" value="VERY-LONG-CHAIN (3R)-3-HYDROXYACYL-COA DEHYDRATASE"/>
    <property type="match status" value="1"/>
</dbReference>
<comment type="caution">
    <text evidence="15">The sequence shown here is derived from an EMBL/GenBank/DDBJ whole genome shotgun (WGS) entry which is preliminary data.</text>
</comment>
<gene>
    <name evidence="15" type="ORF">CLODIP_2_CD03225</name>
</gene>
<sequence length="233" mass="26046">MANKTASKSKKEVGFLGKTYLLAYNGAQVAGWSYILYLMGQYYTADPKPQQSLWEIVRTALIIFQNAAVLEVFHAIFGLVSSNAMVTLFQVASRVMVVCGVLIGVEGAADSQGLHFLLFAWTVTEIIRYSFYAMGILGVSIYPIVWCRYTFFIALYPIGVTGELLCLWAASQLVGASKQWTLTFPNSWNATFNYQYFLVIVMALYVPLFPQMYLHMFGQRKKVLGGGASKKNN</sequence>
<feature type="transmembrane region" description="Helical" evidence="14">
    <location>
        <begin position="129"/>
        <end position="146"/>
    </location>
</feature>
<accession>A0A8S1DXK2</accession>
<evidence type="ECO:0000256" key="5">
    <source>
        <dbReference type="ARBA" id="ARBA00022516"/>
    </source>
</evidence>
<evidence type="ECO:0000256" key="14">
    <source>
        <dbReference type="RuleBase" id="RU363109"/>
    </source>
</evidence>
<comment type="pathway">
    <text evidence="2 14">Lipid metabolism; fatty acid biosynthesis.</text>
</comment>
<dbReference type="EMBL" id="CADEPI010000502">
    <property type="protein sequence ID" value="CAB3386701.1"/>
    <property type="molecule type" value="Genomic_DNA"/>
</dbReference>
<dbReference type="Pfam" id="PF04387">
    <property type="entry name" value="PTPLA"/>
    <property type="match status" value="1"/>
</dbReference>
<dbReference type="GO" id="GO:0042761">
    <property type="term" value="P:very long-chain fatty acid biosynthetic process"/>
    <property type="evidence" value="ECO:0007669"/>
    <property type="project" value="TreeGrafter"/>
</dbReference>
<evidence type="ECO:0000256" key="9">
    <source>
        <dbReference type="ARBA" id="ARBA00023098"/>
    </source>
</evidence>
<evidence type="ECO:0000256" key="10">
    <source>
        <dbReference type="ARBA" id="ARBA00023136"/>
    </source>
</evidence>
<dbReference type="AlphaFoldDB" id="A0A8S1DXK2"/>
<dbReference type="EC" id="4.2.1.134" evidence="4 14"/>
<comment type="catalytic activity">
    <reaction evidence="13 14">
        <text>a very-long-chain (3R)-3-hydroxyacyl-CoA = a very-long-chain (2E)-enoyl-CoA + H2O</text>
        <dbReference type="Rhea" id="RHEA:45812"/>
        <dbReference type="ChEBI" id="CHEBI:15377"/>
        <dbReference type="ChEBI" id="CHEBI:83728"/>
        <dbReference type="ChEBI" id="CHEBI:85440"/>
        <dbReference type="EC" id="4.2.1.134"/>
    </reaction>
</comment>
<dbReference type="PANTHER" id="PTHR11035:SF3">
    <property type="entry name" value="VERY-LONG-CHAIN (3R)-3-HYDROXYACYL-COA DEHYDRATASE"/>
    <property type="match status" value="1"/>
</dbReference>
<keyword evidence="8 14" id="KW-1133">Transmembrane helix</keyword>
<name>A0A8S1DXK2_9INSE</name>
<dbReference type="GO" id="GO:0005789">
    <property type="term" value="C:endoplasmic reticulum membrane"/>
    <property type="evidence" value="ECO:0007669"/>
    <property type="project" value="UniProtKB-SubCell"/>
</dbReference>
<comment type="similarity">
    <text evidence="3 14">Belongs to the very long-chain fatty acids dehydratase HACD family.</text>
</comment>
<comment type="function">
    <text evidence="14">Catalyzes the third of the four reactions of the long-chain fatty acids elongation cycle. This endoplasmic reticulum-bound enzymatic process, allows the addition of two carbons to the chain of long- and very long-chain fatty acids/VLCFAs per cycle. This enzyme catalyzes the dehydration of the 3-hydroxyacyl-CoA intermediate into trans-2,3-enoyl-CoA, within each cycle of fatty acid elongation. Thereby, it participates to the production of VLCFAs of different chain lengths that are involved in multiple biological processes as precursors of membrane lipids and lipid mediators.</text>
</comment>
<dbReference type="InterPro" id="IPR007482">
    <property type="entry name" value="Tyr_Pase-like_PTPLA"/>
</dbReference>
<evidence type="ECO:0000256" key="2">
    <source>
        <dbReference type="ARBA" id="ARBA00005194"/>
    </source>
</evidence>
<feature type="transmembrane region" description="Helical" evidence="14">
    <location>
        <begin position="21"/>
        <end position="40"/>
    </location>
</feature>
<keyword evidence="12 14" id="KW-0456">Lyase</keyword>
<keyword evidence="7 14" id="KW-0276">Fatty acid metabolism</keyword>
<organism evidence="15 16">
    <name type="scientific">Cloeon dipterum</name>
    <dbReference type="NCBI Taxonomy" id="197152"/>
    <lineage>
        <taxon>Eukaryota</taxon>
        <taxon>Metazoa</taxon>
        <taxon>Ecdysozoa</taxon>
        <taxon>Arthropoda</taxon>
        <taxon>Hexapoda</taxon>
        <taxon>Insecta</taxon>
        <taxon>Pterygota</taxon>
        <taxon>Palaeoptera</taxon>
        <taxon>Ephemeroptera</taxon>
        <taxon>Pisciforma</taxon>
        <taxon>Baetidae</taxon>
        <taxon>Cloeon</taxon>
    </lineage>
</organism>
<dbReference type="GO" id="GO:0030497">
    <property type="term" value="P:fatty acid elongation"/>
    <property type="evidence" value="ECO:0007669"/>
    <property type="project" value="TreeGrafter"/>
</dbReference>
<evidence type="ECO:0000313" key="15">
    <source>
        <dbReference type="EMBL" id="CAB3386701.1"/>
    </source>
</evidence>
<evidence type="ECO:0000256" key="8">
    <source>
        <dbReference type="ARBA" id="ARBA00022989"/>
    </source>
</evidence>
<protein>
    <recommendedName>
        <fullName evidence="4 14">Very-long-chain (3R)-3-hydroxyacyl-CoA dehydratase</fullName>
        <ecNumber evidence="4 14">4.2.1.134</ecNumber>
    </recommendedName>
</protein>
<evidence type="ECO:0000256" key="11">
    <source>
        <dbReference type="ARBA" id="ARBA00023160"/>
    </source>
</evidence>
<keyword evidence="9 14" id="KW-0443">Lipid metabolism</keyword>
<evidence type="ECO:0000256" key="6">
    <source>
        <dbReference type="ARBA" id="ARBA00022692"/>
    </source>
</evidence>
<dbReference type="OrthoDB" id="46988at2759"/>
<evidence type="ECO:0000256" key="12">
    <source>
        <dbReference type="ARBA" id="ARBA00023239"/>
    </source>
</evidence>
<keyword evidence="11 14" id="KW-0275">Fatty acid biosynthesis</keyword>
<dbReference type="GO" id="GO:0102158">
    <property type="term" value="F:very-long-chain (3R)-3-hydroxyacyl-CoA dehydratase activity"/>
    <property type="evidence" value="ECO:0007669"/>
    <property type="project" value="UniProtKB-EC"/>
</dbReference>
<evidence type="ECO:0000256" key="3">
    <source>
        <dbReference type="ARBA" id="ARBA00007811"/>
    </source>
</evidence>
<feature type="transmembrane region" description="Helical" evidence="14">
    <location>
        <begin position="91"/>
        <end position="109"/>
    </location>
</feature>
<evidence type="ECO:0000313" key="16">
    <source>
        <dbReference type="Proteomes" id="UP000494165"/>
    </source>
</evidence>
<comment type="subcellular location">
    <subcellularLocation>
        <location evidence="14">Endoplasmic reticulum membrane</location>
        <topology evidence="14">Multi-pass membrane protein</topology>
    </subcellularLocation>
    <subcellularLocation>
        <location evidence="1">Membrane</location>
        <topology evidence="1">Multi-pass membrane protein</topology>
    </subcellularLocation>
</comment>
<evidence type="ECO:0000256" key="7">
    <source>
        <dbReference type="ARBA" id="ARBA00022832"/>
    </source>
</evidence>
<keyword evidence="5 14" id="KW-0444">Lipid biosynthesis</keyword>
<dbReference type="Proteomes" id="UP000494165">
    <property type="component" value="Unassembled WGS sequence"/>
</dbReference>
<feature type="transmembrane region" description="Helical" evidence="14">
    <location>
        <begin position="60"/>
        <end position="79"/>
    </location>
</feature>
<feature type="transmembrane region" description="Helical" evidence="14">
    <location>
        <begin position="153"/>
        <end position="174"/>
    </location>
</feature>
<dbReference type="GO" id="GO:0030148">
    <property type="term" value="P:sphingolipid biosynthetic process"/>
    <property type="evidence" value="ECO:0007669"/>
    <property type="project" value="TreeGrafter"/>
</dbReference>
<feature type="transmembrane region" description="Helical" evidence="14">
    <location>
        <begin position="194"/>
        <end position="214"/>
    </location>
</feature>
<keyword evidence="14" id="KW-0256">Endoplasmic reticulum</keyword>
<keyword evidence="6 14" id="KW-0812">Transmembrane</keyword>
<evidence type="ECO:0000256" key="13">
    <source>
        <dbReference type="ARBA" id="ARBA00036671"/>
    </source>
</evidence>
<keyword evidence="10 14" id="KW-0472">Membrane</keyword>
<evidence type="ECO:0000256" key="1">
    <source>
        <dbReference type="ARBA" id="ARBA00004141"/>
    </source>
</evidence>
<keyword evidence="16" id="KW-1185">Reference proteome</keyword>
<evidence type="ECO:0000256" key="4">
    <source>
        <dbReference type="ARBA" id="ARBA00013122"/>
    </source>
</evidence>